<comment type="caution">
    <text evidence="3">The sequence shown here is derived from an EMBL/GenBank/DDBJ whole genome shotgun (WGS) entry which is preliminary data.</text>
</comment>
<reference evidence="3" key="1">
    <citation type="submission" date="2020-05" db="EMBL/GenBank/DDBJ databases">
        <title>Nod-independent and nitrogen-fixing Bradyrhizobium aeschynomene sp. nov. isolated from nodules of Aeschynomene indica.</title>
        <authorList>
            <person name="Zhang Z."/>
        </authorList>
    </citation>
    <scope>NUCLEOTIDE SEQUENCE</scope>
    <source>
        <strain evidence="3">83012</strain>
    </source>
</reference>
<feature type="transmembrane region" description="Helical" evidence="1">
    <location>
        <begin position="145"/>
        <end position="167"/>
    </location>
</feature>
<proteinExistence type="predicted"/>
<feature type="signal peptide" evidence="2">
    <location>
        <begin position="1"/>
        <end position="24"/>
    </location>
</feature>
<gene>
    <name evidence="3" type="ORF">HL667_23870</name>
</gene>
<dbReference type="RefSeq" id="WP_172113138.1">
    <property type="nucleotide sequence ID" value="NZ_JABFDN010000009.1"/>
</dbReference>
<accession>A0ABX2CKV3</accession>
<evidence type="ECO:0000313" key="3">
    <source>
        <dbReference type="EMBL" id="NPU68060.1"/>
    </source>
</evidence>
<sequence>MSTLRRTALLAAVLLLAQAQIADAHIVSARLGDFYAGALHPLLTMQDVVVWIALGLLAGSLGAAGGRWLVMVFPLGLCAGLAFAVGSGVTPASPLVDAVTILVLGLLLAAALRIPVTLLSAIALLLGVIRGAANAGELGPQSDRLLYAAGLAAAGYVTITLVMALALTFRRPETEPVSSWRGIAVRAVGGWVAAIGLMMAGLSLAP</sequence>
<keyword evidence="1" id="KW-1133">Transmembrane helix</keyword>
<feature type="transmembrane region" description="Helical" evidence="1">
    <location>
        <begin position="101"/>
        <end position="133"/>
    </location>
</feature>
<feature type="transmembrane region" description="Helical" evidence="1">
    <location>
        <begin position="34"/>
        <end position="56"/>
    </location>
</feature>
<keyword evidence="2" id="KW-0732">Signal</keyword>
<evidence type="ECO:0000256" key="1">
    <source>
        <dbReference type="SAM" id="Phobius"/>
    </source>
</evidence>
<feature type="chain" id="PRO_5047111766" evidence="2">
    <location>
        <begin position="25"/>
        <end position="206"/>
    </location>
</feature>
<evidence type="ECO:0000313" key="4">
    <source>
        <dbReference type="Proteomes" id="UP000886476"/>
    </source>
</evidence>
<keyword evidence="1" id="KW-0472">Membrane</keyword>
<dbReference type="Pfam" id="PF04955">
    <property type="entry name" value="HupE_UreJ"/>
    <property type="match status" value="1"/>
</dbReference>
<keyword evidence="4" id="KW-1185">Reference proteome</keyword>
<dbReference type="InterPro" id="IPR007038">
    <property type="entry name" value="HupE_UreJ"/>
</dbReference>
<dbReference type="EMBL" id="JABFDN010000009">
    <property type="protein sequence ID" value="NPU68060.1"/>
    <property type="molecule type" value="Genomic_DNA"/>
</dbReference>
<feature type="transmembrane region" description="Helical" evidence="1">
    <location>
        <begin position="187"/>
        <end position="205"/>
    </location>
</feature>
<evidence type="ECO:0000256" key="2">
    <source>
        <dbReference type="SAM" id="SignalP"/>
    </source>
</evidence>
<feature type="transmembrane region" description="Helical" evidence="1">
    <location>
        <begin position="68"/>
        <end position="89"/>
    </location>
</feature>
<keyword evidence="1" id="KW-0812">Transmembrane</keyword>
<dbReference type="Proteomes" id="UP000886476">
    <property type="component" value="Unassembled WGS sequence"/>
</dbReference>
<protein>
    <submittedName>
        <fullName evidence="3">Uncharacterized protein</fullName>
    </submittedName>
</protein>
<name>A0ABX2CKV3_9BRAD</name>
<organism evidence="3 4">
    <name type="scientific">Bradyrhizobium aeschynomenes</name>
    <dbReference type="NCBI Taxonomy" id="2734909"/>
    <lineage>
        <taxon>Bacteria</taxon>
        <taxon>Pseudomonadati</taxon>
        <taxon>Pseudomonadota</taxon>
        <taxon>Alphaproteobacteria</taxon>
        <taxon>Hyphomicrobiales</taxon>
        <taxon>Nitrobacteraceae</taxon>
        <taxon>Bradyrhizobium</taxon>
    </lineage>
</organism>